<dbReference type="SUPFAM" id="SSF47943">
    <property type="entry name" value="Retrovirus capsid protein, N-terminal core domain"/>
    <property type="match status" value="1"/>
</dbReference>
<feature type="compositionally biased region" description="Polar residues" evidence="2">
    <location>
        <begin position="905"/>
        <end position="967"/>
    </location>
</feature>
<feature type="compositionally biased region" description="Basic and acidic residues" evidence="2">
    <location>
        <begin position="226"/>
        <end position="241"/>
    </location>
</feature>
<feature type="region of interest" description="Disordered" evidence="2">
    <location>
        <begin position="817"/>
        <end position="886"/>
    </location>
</feature>
<keyword evidence="1" id="KW-0863">Zinc-finger</keyword>
<comment type="caution">
    <text evidence="4">The sequence shown here is derived from an EMBL/GenBank/DDBJ whole genome shotgun (WGS) entry which is preliminary data.</text>
</comment>
<dbReference type="AlphaFoldDB" id="A0AAV7NEF8"/>
<name>A0AAV7NEF8_PLEWA</name>
<feature type="region of interest" description="Disordered" evidence="2">
    <location>
        <begin position="903"/>
        <end position="974"/>
    </location>
</feature>
<dbReference type="InterPro" id="IPR001878">
    <property type="entry name" value="Znf_CCHC"/>
</dbReference>
<dbReference type="Pfam" id="PF00098">
    <property type="entry name" value="zf-CCHC"/>
    <property type="match status" value="1"/>
</dbReference>
<dbReference type="GO" id="GO:0008270">
    <property type="term" value="F:zinc ion binding"/>
    <property type="evidence" value="ECO:0007669"/>
    <property type="project" value="UniProtKB-KW"/>
</dbReference>
<dbReference type="PANTHER" id="PTHR33166">
    <property type="entry name" value="GAG_P30 DOMAIN-CONTAINING PROTEIN"/>
    <property type="match status" value="1"/>
</dbReference>
<protein>
    <recommendedName>
        <fullName evidence="3">CCHC-type domain-containing protein</fullName>
    </recommendedName>
</protein>
<evidence type="ECO:0000313" key="5">
    <source>
        <dbReference type="Proteomes" id="UP001066276"/>
    </source>
</evidence>
<dbReference type="Proteomes" id="UP001066276">
    <property type="component" value="Chromosome 8"/>
</dbReference>
<keyword evidence="5" id="KW-1185">Reference proteome</keyword>
<sequence length="974" mass="108369">MGVPLAQGAGARAAPDAISLPITVGPAVPLYAQKKIETGELNDMSQSLVRREAGDSTQLASSTGQVFNEPRPSMGFSPLVALPDVVNISNASQSLRRLTPQASCTVAQQLPDPNASNISLQGLTAQQLNNWLDSLNTSQSASKGEDQLNRVGLNIEANELVEGTMGLNRLESYTEEELRFNFEAKDFEHMRSAGMKAHLKDFLQSAQIWGVLEKWEGRWTKKREKRKQDSQEGAEGVEKGESVKVLPMREIPGGQFVHFPWHRSDILSFTNEYPKLREKPVEWYQQTEMFLKLSKCLWEDLNTLLEIVVPANLWVECKRAVDWPTSEPERDKVTGAPSPKVMKNYYKVIEFLKTMISPKNIDWQRIDRMVQESKESKHTYYERLLKAFKENSCKEAVEQKDMLHFVFRFVEEFSPEAGQMIKNHLICWQAKPIDEMLQYAKYCSDEIELKQNKLKEKPMVMQIKAAHSGVQGALVPPMPLQQRAVMFQPQVRGKSCRMDMMRGPDLGTVVVQNEIQGMKKMLPCHLCGNVGHWKRDCPLMVQEGVVQQGDVSAVQTVRIPKMRGMVPNAQNRGQNFLPVQQLQVPRAQFAPLSTVQQQVSMVPRQQMHIPQAPMEQQQVMLTQRFTGQRQDNSKNTVHQFPFHSEDEINDERMSDSSDEGSCILAASLEVDHRGPFVKGKVSAHQKKHICRAIAKDVRNLGVYHRRSTHCRKRWEDIRRWSKKTVEAQLGMASQRRRGAHRTMTPLMFRILAVAYPELDGRLRASQQQQGGEYTLILLTLRAVEESGSRTSTSATTFAGPVVPVVTGIWSAPATRAASVARSHSTDSPPPVKHQKLASARQERGKTPATKVAPRGPGGSVESAVTPSKVGKGHKKPGKSGKSSTAEKTAIIPAAQEATAIIPTAQEATSSPDAQDRTASTSPPAQDRTASTSPDAQDTTASTSPAAQDRTASTRPAAQDRTASTSPPAQDRWAP</sequence>
<dbReference type="SMART" id="SM00343">
    <property type="entry name" value="ZnF_C2HC"/>
    <property type="match status" value="1"/>
</dbReference>
<dbReference type="InterPro" id="IPR050462">
    <property type="entry name" value="Retroviral_Gag-Pol_poly"/>
</dbReference>
<proteinExistence type="predicted"/>
<evidence type="ECO:0000313" key="4">
    <source>
        <dbReference type="EMBL" id="KAJ1114441.1"/>
    </source>
</evidence>
<gene>
    <name evidence="4" type="ORF">NDU88_002678</name>
</gene>
<dbReference type="PROSITE" id="PS50158">
    <property type="entry name" value="ZF_CCHC"/>
    <property type="match status" value="1"/>
</dbReference>
<dbReference type="GO" id="GO:0016032">
    <property type="term" value="P:viral process"/>
    <property type="evidence" value="ECO:0007669"/>
    <property type="project" value="InterPro"/>
</dbReference>
<evidence type="ECO:0000256" key="1">
    <source>
        <dbReference type="PROSITE-ProRule" id="PRU00047"/>
    </source>
</evidence>
<feature type="domain" description="CCHC-type" evidence="3">
    <location>
        <begin position="524"/>
        <end position="538"/>
    </location>
</feature>
<accession>A0AAV7NEF8</accession>
<keyword evidence="1" id="KW-0479">Metal-binding</keyword>
<dbReference type="InterPro" id="IPR008919">
    <property type="entry name" value="Retrov_capsid_N"/>
</dbReference>
<feature type="region of interest" description="Disordered" evidence="2">
    <location>
        <begin position="222"/>
        <end position="241"/>
    </location>
</feature>
<dbReference type="EMBL" id="JANPWB010000012">
    <property type="protein sequence ID" value="KAJ1114441.1"/>
    <property type="molecule type" value="Genomic_DNA"/>
</dbReference>
<dbReference type="SUPFAM" id="SSF57756">
    <property type="entry name" value="Retrovirus zinc finger-like domains"/>
    <property type="match status" value="1"/>
</dbReference>
<reference evidence="4" key="1">
    <citation type="journal article" date="2022" name="bioRxiv">
        <title>Sequencing and chromosome-scale assembly of the giantPleurodeles waltlgenome.</title>
        <authorList>
            <person name="Brown T."/>
            <person name="Elewa A."/>
            <person name="Iarovenko S."/>
            <person name="Subramanian E."/>
            <person name="Araus A.J."/>
            <person name="Petzold A."/>
            <person name="Susuki M."/>
            <person name="Suzuki K.-i.T."/>
            <person name="Hayashi T."/>
            <person name="Toyoda A."/>
            <person name="Oliveira C."/>
            <person name="Osipova E."/>
            <person name="Leigh N.D."/>
            <person name="Simon A."/>
            <person name="Yun M.H."/>
        </authorList>
    </citation>
    <scope>NUCLEOTIDE SEQUENCE</scope>
    <source>
        <strain evidence="4">20211129_DDA</strain>
        <tissue evidence="4">Liver</tissue>
    </source>
</reference>
<dbReference type="GO" id="GO:0003676">
    <property type="term" value="F:nucleic acid binding"/>
    <property type="evidence" value="ECO:0007669"/>
    <property type="project" value="InterPro"/>
</dbReference>
<evidence type="ECO:0000259" key="3">
    <source>
        <dbReference type="PROSITE" id="PS50158"/>
    </source>
</evidence>
<keyword evidence="1" id="KW-0862">Zinc</keyword>
<evidence type="ECO:0000256" key="2">
    <source>
        <dbReference type="SAM" id="MobiDB-lite"/>
    </source>
</evidence>
<dbReference type="InterPro" id="IPR036875">
    <property type="entry name" value="Znf_CCHC_sf"/>
</dbReference>
<organism evidence="4 5">
    <name type="scientific">Pleurodeles waltl</name>
    <name type="common">Iberian ribbed newt</name>
    <dbReference type="NCBI Taxonomy" id="8319"/>
    <lineage>
        <taxon>Eukaryota</taxon>
        <taxon>Metazoa</taxon>
        <taxon>Chordata</taxon>
        <taxon>Craniata</taxon>
        <taxon>Vertebrata</taxon>
        <taxon>Euteleostomi</taxon>
        <taxon>Amphibia</taxon>
        <taxon>Batrachia</taxon>
        <taxon>Caudata</taxon>
        <taxon>Salamandroidea</taxon>
        <taxon>Salamandridae</taxon>
        <taxon>Pleurodelinae</taxon>
        <taxon>Pleurodeles</taxon>
    </lineage>
</organism>